<reference evidence="2" key="1">
    <citation type="submission" date="2020-11" db="EMBL/GenBank/DDBJ databases">
        <authorList>
            <consortium name="DOE Joint Genome Institute"/>
            <person name="Ahrendt S."/>
            <person name="Riley R."/>
            <person name="Andreopoulos W."/>
            <person name="LaButti K."/>
            <person name="Pangilinan J."/>
            <person name="Ruiz-duenas F.J."/>
            <person name="Barrasa J.M."/>
            <person name="Sanchez-Garcia M."/>
            <person name="Camarero S."/>
            <person name="Miyauchi S."/>
            <person name="Serrano A."/>
            <person name="Linde D."/>
            <person name="Babiker R."/>
            <person name="Drula E."/>
            <person name="Ayuso-Fernandez I."/>
            <person name="Pacheco R."/>
            <person name="Padilla G."/>
            <person name="Ferreira P."/>
            <person name="Barriuso J."/>
            <person name="Kellner H."/>
            <person name="Castanera R."/>
            <person name="Alfaro M."/>
            <person name="Ramirez L."/>
            <person name="Pisabarro A.G."/>
            <person name="Kuo A."/>
            <person name="Tritt A."/>
            <person name="Lipzen A."/>
            <person name="He G."/>
            <person name="Yan M."/>
            <person name="Ng V."/>
            <person name="Cullen D."/>
            <person name="Martin F."/>
            <person name="Rosso M.-N."/>
            <person name="Henrissat B."/>
            <person name="Hibbett D."/>
            <person name="Martinez A.T."/>
            <person name="Grigoriev I.V."/>
        </authorList>
    </citation>
    <scope>NUCLEOTIDE SEQUENCE</scope>
    <source>
        <strain evidence="2">AH 44721</strain>
    </source>
</reference>
<keyword evidence="3" id="KW-1185">Reference proteome</keyword>
<dbReference type="OrthoDB" id="5569250at2759"/>
<gene>
    <name evidence="2" type="ORF">CPB84DRAFT_1157582</name>
</gene>
<feature type="compositionally biased region" description="Low complexity" evidence="1">
    <location>
        <begin position="296"/>
        <end position="308"/>
    </location>
</feature>
<sequence length="371" mass="42411">MQRDVREKIEHALRNAVRCRFDELLKYFLYIILKKDGEEKKELDELQVKIEALQWKRYYIYEKVGHEDKSSQETRQDRSAEDFLNTTEEEKVLIMSRDDILNRLLRNTLESVQPISSDVEVNKLLITLATAFQGTKTAVWSSYVRLCNDVLDRLGNLIVNPVQCPDALNIRFQHDNCYPRVVISSTVALLNAHGDPNPDFTNPPPCQLPWQITLASNEFDVNNERYPKGVVSYLESHVFTSETRNNSLLNAVGTKAMDEEGLEGHNQIHIRPKRSRDVATLGSDEEQPSIKRTRTPSGSKGNSPKSSPTWEITVEQGTKEAKARRFECASYALDMLSYGAGIHHAINLLLTSKFFVIVYPFPYSKVLQMAF</sequence>
<dbReference type="EMBL" id="JADNYJ010000054">
    <property type="protein sequence ID" value="KAF8898275.1"/>
    <property type="molecule type" value="Genomic_DNA"/>
</dbReference>
<dbReference type="Proteomes" id="UP000724874">
    <property type="component" value="Unassembled WGS sequence"/>
</dbReference>
<evidence type="ECO:0000256" key="1">
    <source>
        <dbReference type="SAM" id="MobiDB-lite"/>
    </source>
</evidence>
<organism evidence="2 3">
    <name type="scientific">Gymnopilus junonius</name>
    <name type="common">Spectacular rustgill mushroom</name>
    <name type="synonym">Gymnopilus spectabilis subsp. junonius</name>
    <dbReference type="NCBI Taxonomy" id="109634"/>
    <lineage>
        <taxon>Eukaryota</taxon>
        <taxon>Fungi</taxon>
        <taxon>Dikarya</taxon>
        <taxon>Basidiomycota</taxon>
        <taxon>Agaricomycotina</taxon>
        <taxon>Agaricomycetes</taxon>
        <taxon>Agaricomycetidae</taxon>
        <taxon>Agaricales</taxon>
        <taxon>Agaricineae</taxon>
        <taxon>Hymenogastraceae</taxon>
        <taxon>Gymnopilus</taxon>
    </lineage>
</organism>
<feature type="region of interest" description="Disordered" evidence="1">
    <location>
        <begin position="263"/>
        <end position="311"/>
    </location>
</feature>
<protein>
    <submittedName>
        <fullName evidence="2">Uncharacterized protein</fullName>
    </submittedName>
</protein>
<evidence type="ECO:0000313" key="3">
    <source>
        <dbReference type="Proteomes" id="UP000724874"/>
    </source>
</evidence>
<name>A0A9P5NLN5_GYMJU</name>
<accession>A0A9P5NLN5</accession>
<comment type="caution">
    <text evidence="2">The sequence shown here is derived from an EMBL/GenBank/DDBJ whole genome shotgun (WGS) entry which is preliminary data.</text>
</comment>
<dbReference type="AlphaFoldDB" id="A0A9P5NLN5"/>
<proteinExistence type="predicted"/>
<evidence type="ECO:0000313" key="2">
    <source>
        <dbReference type="EMBL" id="KAF8898275.1"/>
    </source>
</evidence>